<comment type="caution">
    <text evidence="1">The sequence shown here is derived from an EMBL/GenBank/DDBJ whole genome shotgun (WGS) entry which is preliminary data.</text>
</comment>
<reference evidence="1 2" key="1">
    <citation type="submission" date="2015-01" db="EMBL/GenBank/DDBJ databases">
        <title>Evolution of Trichinella species and genotypes.</title>
        <authorList>
            <person name="Korhonen P.K."/>
            <person name="Edoardo P."/>
            <person name="Giuseppe L.R."/>
            <person name="Gasser R.B."/>
        </authorList>
    </citation>
    <scope>NUCLEOTIDE SEQUENCE [LARGE SCALE GENOMIC DNA]</scope>
    <source>
        <strain evidence="1">ISS470</strain>
    </source>
</reference>
<name>A0A0V1G3P5_TRIPS</name>
<evidence type="ECO:0000313" key="2">
    <source>
        <dbReference type="Proteomes" id="UP000054995"/>
    </source>
</evidence>
<sequence length="68" mass="7704">MHKLSNRSITVLEQLTGSKIASSTFDMESSEPNLIILKALKLIDFRIDRPAYVHQFKMMSYGAIDSSK</sequence>
<accession>A0A0V1G3P5</accession>
<organism evidence="1 2">
    <name type="scientific">Trichinella pseudospiralis</name>
    <name type="common">Parasitic roundworm</name>
    <dbReference type="NCBI Taxonomy" id="6337"/>
    <lineage>
        <taxon>Eukaryota</taxon>
        <taxon>Metazoa</taxon>
        <taxon>Ecdysozoa</taxon>
        <taxon>Nematoda</taxon>
        <taxon>Enoplea</taxon>
        <taxon>Dorylaimia</taxon>
        <taxon>Trichinellida</taxon>
        <taxon>Trichinellidae</taxon>
        <taxon>Trichinella</taxon>
    </lineage>
</organism>
<protein>
    <submittedName>
        <fullName evidence="1">Uncharacterized protein</fullName>
    </submittedName>
</protein>
<gene>
    <name evidence="1" type="ORF">T4D_16503</name>
</gene>
<dbReference type="Proteomes" id="UP000054995">
    <property type="component" value="Unassembled WGS sequence"/>
</dbReference>
<dbReference type="AlphaFoldDB" id="A0A0V1G3P5"/>
<evidence type="ECO:0000313" key="1">
    <source>
        <dbReference type="EMBL" id="KRY92859.1"/>
    </source>
</evidence>
<dbReference type="OrthoDB" id="10318663at2759"/>
<keyword evidence="2" id="KW-1185">Reference proteome</keyword>
<dbReference type="EMBL" id="JYDT01000005">
    <property type="protein sequence ID" value="KRY92859.1"/>
    <property type="molecule type" value="Genomic_DNA"/>
</dbReference>
<proteinExistence type="predicted"/>